<dbReference type="Proteomes" id="UP000243024">
    <property type="component" value="Unassembled WGS sequence"/>
</dbReference>
<dbReference type="EMBL" id="JXBB01000001">
    <property type="protein sequence ID" value="OAR05552.1"/>
    <property type="molecule type" value="Genomic_DNA"/>
</dbReference>
<sequence>MSQVPAPEGARRFPLRSREEILAKARELADFIAQSEEVRFYQLAEQKIKANGRVSSLIAEIKRKQKEAVNAEHLGKKVYLEQVEAEIRALEAELDAIPIVQEFKAAQTEVNDLLQLITTTIANAVTDRIIEDTGGDVLSGQSGRLPPDDVAALEAALRERDRIG</sequence>
<dbReference type="STRING" id="1484.SA87_11780"/>
<gene>
    <name evidence="1" type="ORF">SA87_11780</name>
</gene>
<accession>A0A132MHI8</accession>
<dbReference type="SUPFAM" id="SSF158622">
    <property type="entry name" value="YheA/YmcA-like"/>
    <property type="match status" value="1"/>
</dbReference>
<dbReference type="InterPro" id="IPR052767">
    <property type="entry name" value="Bact_com_dev_regulator"/>
</dbReference>
<dbReference type="InterPro" id="IPR010368">
    <property type="entry name" value="Com_YlbF"/>
</dbReference>
<keyword evidence="2" id="KW-1185">Reference proteome</keyword>
<reference evidence="1 2" key="1">
    <citation type="submission" date="2015-09" db="EMBL/GenBank/DDBJ databases">
        <title>Draft genome sequence of Hydrogenibacillus schlegelii DSM 2000.</title>
        <authorList>
            <person name="Hemp J."/>
        </authorList>
    </citation>
    <scope>NUCLEOTIDE SEQUENCE [LARGE SCALE GENOMIC DNA]</scope>
    <source>
        <strain evidence="1 2">MA 48</strain>
    </source>
</reference>
<dbReference type="RefSeq" id="WP_066197806.1">
    <property type="nucleotide sequence ID" value="NZ_CBCSAS010000003.1"/>
</dbReference>
<organism evidence="1 2">
    <name type="scientific">Hydrogenibacillus schlegelii</name>
    <name type="common">Bacillus schlegelii</name>
    <dbReference type="NCBI Taxonomy" id="1484"/>
    <lineage>
        <taxon>Bacteria</taxon>
        <taxon>Bacillati</taxon>
        <taxon>Bacillota</taxon>
        <taxon>Bacilli</taxon>
        <taxon>Bacillales</taxon>
        <taxon>Bacillales Family X. Incertae Sedis</taxon>
        <taxon>Hydrogenibacillus</taxon>
    </lineage>
</organism>
<dbReference type="PANTHER" id="PTHR38448:SF1">
    <property type="entry name" value="YLBF FAMILY REGULATOR"/>
    <property type="match status" value="1"/>
</dbReference>
<dbReference type="InterPro" id="IPR023378">
    <property type="entry name" value="YheA/YmcA-like_dom_sf"/>
</dbReference>
<dbReference type="AlphaFoldDB" id="A0A132MHI8"/>
<evidence type="ECO:0000313" key="2">
    <source>
        <dbReference type="Proteomes" id="UP000243024"/>
    </source>
</evidence>
<dbReference type="PANTHER" id="PTHR38448">
    <property type="entry name" value="REGULATORY PROTEIN YLBF-RELATED"/>
    <property type="match status" value="1"/>
</dbReference>
<evidence type="ECO:0000313" key="1">
    <source>
        <dbReference type="EMBL" id="OAR05552.1"/>
    </source>
</evidence>
<dbReference type="Pfam" id="PF06133">
    <property type="entry name" value="Com_YlbF"/>
    <property type="match status" value="1"/>
</dbReference>
<dbReference type="OrthoDB" id="2167788at2"/>
<proteinExistence type="predicted"/>
<name>A0A132MHI8_HYDSH</name>
<comment type="caution">
    <text evidence="1">The sequence shown here is derived from an EMBL/GenBank/DDBJ whole genome shotgun (WGS) entry which is preliminary data.</text>
</comment>
<dbReference type="Gene3D" id="1.20.1500.10">
    <property type="entry name" value="YheA/YmcA-like"/>
    <property type="match status" value="1"/>
</dbReference>
<evidence type="ECO:0008006" key="3">
    <source>
        <dbReference type="Google" id="ProtNLM"/>
    </source>
</evidence>
<protein>
    <recommendedName>
        <fullName evidence="3">YmcA protein</fullName>
    </recommendedName>
</protein>